<evidence type="ECO:0000313" key="1">
    <source>
        <dbReference type="EMBL" id="KAH7675461.1"/>
    </source>
</evidence>
<gene>
    <name evidence="1" type="ORF">IHE45_08G135800</name>
</gene>
<keyword evidence="2" id="KW-1185">Reference proteome</keyword>
<dbReference type="EMBL" id="CM037018">
    <property type="protein sequence ID" value="KAH7675461.1"/>
    <property type="molecule type" value="Genomic_DNA"/>
</dbReference>
<organism evidence="1 2">
    <name type="scientific">Dioscorea alata</name>
    <name type="common">Purple yam</name>
    <dbReference type="NCBI Taxonomy" id="55571"/>
    <lineage>
        <taxon>Eukaryota</taxon>
        <taxon>Viridiplantae</taxon>
        <taxon>Streptophyta</taxon>
        <taxon>Embryophyta</taxon>
        <taxon>Tracheophyta</taxon>
        <taxon>Spermatophyta</taxon>
        <taxon>Magnoliopsida</taxon>
        <taxon>Liliopsida</taxon>
        <taxon>Dioscoreales</taxon>
        <taxon>Dioscoreaceae</taxon>
        <taxon>Dioscorea</taxon>
    </lineage>
</organism>
<proteinExistence type="predicted"/>
<sequence length="1027" mass="119556">MEMEAVCKELDELKHSMEVLRDDCQVKSKLLESLRRAHDEQNFKLQEAKATVEKQTQELAAKSEEINLSRIMYEDVNNTLLEKELLLKNLSLANDNLRMGSRERVMKLEEENKDLISALDEANSRREDGERKLSSCKKEVEELRILLVQSQKKCSEAEEKAHVLGEMRRREEMIQRVEQENEKLEDKLKWKSEQFRHLEEAHCKLQDEFQSSKKVWELEKCGLHDEISSLQMNLDLQKRAVEDFRSRLEMCNQALAHEESRRKLLEIQMSEFETRYENVVMEYEEVRSSIDVLTAKRDEEIATLRNSLATKEACLKEMEFRNDQLEQDNIELRSSLKEFQEAQINAVEATASLKTLRQKFRVLEQKHRSCSEEFRAKEAEWSTQTEKLRRDLDECMLKLSGKNTEISELQHELESTNSLLLQQKLENEEMSIVLAVFKSKLLESYVNLESLKFDIERRNAELEERIACLIEQLDKKNCALVLSQSEIKLEREMVLELQRKMECIESVNVEHVSKLKELDIYKEKLEVSSRSFSSFKEQVSQKECELQENMRRVSDALDEANSALAEKSQELDRYNSMLAESSQSFSCFKEKACMKEKALQKELNTFSDALEKANFALVEKTREHDMSKVLLEESSGVILRLKEQVSQASQKENDLQEELKKATDALDQANSTLAYKTSEAAKFEYQMLEMKSVIEKLERLRSDLEIELSKTHDECIAVRKDLDVCTLEKMMAEEKFMQEKDSWKRDIKEKDMLIKELQQQIFIFEEHQARQSVEDIGKVSVAEDEYERLKCLEQEYAAREVEISAMIEQEKAKFLEAMKEKECVIYVIQQQVSSLKRAFAELAEAAGSLKPSDTRFDNGGLHDTLEKIVSTHILDKLDLQYKSLLLVEAEKESLVLQNKLEIADKLSFDSKKEKLEAENKTVEIEKELKCLLSNNCILKGEIETLNAVIEQFSSAGEKMKDDIVSFANLVMDLSNSEKELAKFLMNINAQDEEVAKSCCKEDNNYQLKNNKTLETFATRLPLKEQNF</sequence>
<reference evidence="2" key="1">
    <citation type="journal article" date="2022" name="Nat. Commun.">
        <title>Chromosome evolution and the genetic basis of agronomically important traits in greater yam.</title>
        <authorList>
            <person name="Bredeson J.V."/>
            <person name="Lyons J.B."/>
            <person name="Oniyinde I.O."/>
            <person name="Okereke N.R."/>
            <person name="Kolade O."/>
            <person name="Nnabue I."/>
            <person name="Nwadili C.O."/>
            <person name="Hribova E."/>
            <person name="Parker M."/>
            <person name="Nwogha J."/>
            <person name="Shu S."/>
            <person name="Carlson J."/>
            <person name="Kariba R."/>
            <person name="Muthemba S."/>
            <person name="Knop K."/>
            <person name="Barton G.J."/>
            <person name="Sherwood A.V."/>
            <person name="Lopez-Montes A."/>
            <person name="Asiedu R."/>
            <person name="Jamnadass R."/>
            <person name="Muchugi A."/>
            <person name="Goodstein D."/>
            <person name="Egesi C.N."/>
            <person name="Featherston J."/>
            <person name="Asfaw A."/>
            <person name="Simpson G.G."/>
            <person name="Dolezel J."/>
            <person name="Hendre P.S."/>
            <person name="Van Deynze A."/>
            <person name="Kumar P.L."/>
            <person name="Obidiegwu J.E."/>
            <person name="Bhattacharjee R."/>
            <person name="Rokhsar D.S."/>
        </authorList>
    </citation>
    <scope>NUCLEOTIDE SEQUENCE [LARGE SCALE GENOMIC DNA]</scope>
    <source>
        <strain evidence="2">cv. TDa95/00328</strain>
    </source>
</reference>
<dbReference type="Proteomes" id="UP000827976">
    <property type="component" value="Chromosome 8"/>
</dbReference>
<name>A0ACB7VMY2_DIOAL</name>
<comment type="caution">
    <text evidence="1">The sequence shown here is derived from an EMBL/GenBank/DDBJ whole genome shotgun (WGS) entry which is preliminary data.</text>
</comment>
<accession>A0ACB7VMY2</accession>
<evidence type="ECO:0000313" key="2">
    <source>
        <dbReference type="Proteomes" id="UP000827976"/>
    </source>
</evidence>
<protein>
    <submittedName>
        <fullName evidence="1">Myosin rods domain-containing protein</fullName>
    </submittedName>
</protein>